<dbReference type="Gene3D" id="3.40.50.300">
    <property type="entry name" value="P-loop containing nucleotide triphosphate hydrolases"/>
    <property type="match status" value="2"/>
</dbReference>
<sequence>MSAAIAETVSAVVGSPAPVRISCIRAEDIPAAASATVGPRPVGEGCCGEGARSSRAVRTRRRRSSGPQRRACSRRVVTAAGRARATAGSRSPPSASPAISVRRASYGAGSGATARACAVWRANRSSRSRARTTLARVAARVASWVRSAGTGVTRSGRVRRRAERVSSGRLRRSSARERGGAGAVPGSAGWSSVLIRPTVAGGGGSEGVLAPPPPSRPGQVCGSPRPRGGPMLHTGGLAGAGVAWDGDVQVNGPLIVQSDKTLLLEVDHERADDCRRVIAPFAELERAPEHIHTYRVTPLGLWNARAAGHDAEQVVDALVEFSRYPVPHALLVDIAETMDRYGRLTLSKHPAHGLVLTSTDRPVLEEVLKSKRIAPLVGARIDADTVAVHPSERGQIKQTLLKLGWPAEDLAGYVDGEAHPIDLVEDGWALRPYQKQAVENFWHGGSGVVVLPCGAGKTLVGAGSMAQAKSTTLILVTNTVSARQWKHELVKRTSLTEDEIGEYSGTRKEIRPVTIATYQVLTTKRKGVYPHLELFDSRDWGLILYDEVHLLPAPVFKFTADLQARRRLGLTATLVREDGRESDVFSLIGPKRFDAPWKEIEAQGYIAPADCVEVRVNLTDAERLAYATAEAEEKYRFCATTATKRKVTEAIVRRFAGQQILVIGQYIDQLDELGEHLDAPVIKGETTNAQREKLFDAFRTGEISVLVVSKVANFSIDLPEATVAVQVSGTFGSRQEEAQRLGRVLRPKADGHQAHFYSVVARDTLDQDFAAHRQRFLAEQGYAYRIVDADELLTEEGR</sequence>
<evidence type="ECO:0000256" key="7">
    <source>
        <dbReference type="ARBA" id="ARBA00034617"/>
    </source>
</evidence>
<evidence type="ECO:0000256" key="10">
    <source>
        <dbReference type="SAM" id="MobiDB-lite"/>
    </source>
</evidence>
<evidence type="ECO:0000256" key="1">
    <source>
        <dbReference type="ARBA" id="ARBA00006637"/>
    </source>
</evidence>
<accession>F3NSR2</accession>
<dbReference type="GO" id="GO:0016787">
    <property type="term" value="F:hydrolase activity"/>
    <property type="evidence" value="ECO:0007669"/>
    <property type="project" value="UniProtKB-KW"/>
</dbReference>
<dbReference type="PANTHER" id="PTHR11274">
    <property type="entry name" value="RAD25/XP-B DNA REPAIR HELICASE"/>
    <property type="match status" value="1"/>
</dbReference>
<name>F3NSR2_9ACTN</name>
<evidence type="ECO:0000259" key="12">
    <source>
        <dbReference type="PROSITE" id="PS51194"/>
    </source>
</evidence>
<comment type="similarity">
    <text evidence="1">Belongs to the helicase family. RAD25/XPB subfamily.</text>
</comment>
<evidence type="ECO:0000313" key="14">
    <source>
        <dbReference type="Proteomes" id="UP000003022"/>
    </source>
</evidence>
<evidence type="ECO:0000313" key="13">
    <source>
        <dbReference type="EMBL" id="EGG43835.1"/>
    </source>
</evidence>
<evidence type="ECO:0000256" key="5">
    <source>
        <dbReference type="ARBA" id="ARBA00022840"/>
    </source>
</evidence>
<dbReference type="GO" id="GO:0043138">
    <property type="term" value="F:3'-5' DNA helicase activity"/>
    <property type="evidence" value="ECO:0007669"/>
    <property type="project" value="UniProtKB-EC"/>
</dbReference>
<evidence type="ECO:0000259" key="11">
    <source>
        <dbReference type="PROSITE" id="PS51192"/>
    </source>
</evidence>
<organism evidence="13 14">
    <name type="scientific">Streptomyces griseoaurantiacus M045</name>
    <dbReference type="NCBI Taxonomy" id="996637"/>
    <lineage>
        <taxon>Bacteria</taxon>
        <taxon>Bacillati</taxon>
        <taxon>Actinomycetota</taxon>
        <taxon>Actinomycetes</taxon>
        <taxon>Kitasatosporales</taxon>
        <taxon>Streptomycetaceae</taxon>
        <taxon>Streptomyces</taxon>
        <taxon>Streptomyces aurantiacus group</taxon>
    </lineage>
</organism>
<feature type="compositionally biased region" description="Low complexity" evidence="10">
    <location>
        <begin position="65"/>
        <end position="99"/>
    </location>
</feature>
<proteinExistence type="inferred from homology"/>
<dbReference type="InterPro" id="IPR032830">
    <property type="entry name" value="XPB/Ssl2_N"/>
</dbReference>
<dbReference type="SMART" id="SM00490">
    <property type="entry name" value="HELICc"/>
    <property type="match status" value="1"/>
</dbReference>
<keyword evidence="6" id="KW-0413">Isomerase</keyword>
<reference evidence="13 14" key="1">
    <citation type="journal article" date="2011" name="J. Bacteriol.">
        <title>Draft genome sequence of the marine bacterium Streptomyces griseoaurantiacus M045, which produces novel manumycin-type antibiotics with a pABA core component.</title>
        <authorList>
            <person name="Li F."/>
            <person name="Jiang P."/>
            <person name="Zheng H."/>
            <person name="Wang S."/>
            <person name="Zhao G."/>
            <person name="Qin S."/>
            <person name="Liu Z."/>
        </authorList>
    </citation>
    <scope>NUCLEOTIDE SEQUENCE [LARGE SCALE GENOMIC DNA]</scope>
    <source>
        <strain evidence="13 14">M045</strain>
    </source>
</reference>
<dbReference type="PRINTS" id="PR00851">
    <property type="entry name" value="XRODRMPGMNTB"/>
</dbReference>
<protein>
    <recommendedName>
        <fullName evidence="8">DNA 3'-5' helicase</fullName>
        <ecNumber evidence="8">5.6.2.4</ecNumber>
    </recommendedName>
</protein>
<dbReference type="InterPro" id="IPR014001">
    <property type="entry name" value="Helicase_ATP-bd"/>
</dbReference>
<dbReference type="NCBIfam" id="NF045503">
    <property type="entry name" value="repair_heli_XPB"/>
    <property type="match status" value="1"/>
</dbReference>
<dbReference type="Proteomes" id="UP000003022">
    <property type="component" value="Unassembled WGS sequence"/>
</dbReference>
<dbReference type="GO" id="GO:0005524">
    <property type="term" value="F:ATP binding"/>
    <property type="evidence" value="ECO:0007669"/>
    <property type="project" value="UniProtKB-KW"/>
</dbReference>
<evidence type="ECO:0000256" key="4">
    <source>
        <dbReference type="ARBA" id="ARBA00022806"/>
    </source>
</evidence>
<dbReference type="eggNOG" id="COG1061">
    <property type="taxonomic scope" value="Bacteria"/>
</dbReference>
<dbReference type="Pfam" id="PF16203">
    <property type="entry name" value="ERCC3_RAD25_C"/>
    <property type="match status" value="1"/>
</dbReference>
<evidence type="ECO:0000256" key="8">
    <source>
        <dbReference type="ARBA" id="ARBA00034808"/>
    </source>
</evidence>
<dbReference type="EMBL" id="AEYX01000045">
    <property type="protein sequence ID" value="EGG43835.1"/>
    <property type="molecule type" value="Genomic_DNA"/>
</dbReference>
<dbReference type="EC" id="5.6.2.4" evidence="8"/>
<dbReference type="GO" id="GO:0003677">
    <property type="term" value="F:DNA binding"/>
    <property type="evidence" value="ECO:0007669"/>
    <property type="project" value="InterPro"/>
</dbReference>
<feature type="region of interest" description="Disordered" evidence="10">
    <location>
        <begin position="155"/>
        <end position="187"/>
    </location>
</feature>
<dbReference type="AlphaFoldDB" id="F3NSR2"/>
<dbReference type="InterPro" id="IPR027417">
    <property type="entry name" value="P-loop_NTPase"/>
</dbReference>
<dbReference type="PROSITE" id="PS51192">
    <property type="entry name" value="HELICASE_ATP_BIND_1"/>
    <property type="match status" value="1"/>
</dbReference>
<dbReference type="PROSITE" id="PS51194">
    <property type="entry name" value="HELICASE_CTER"/>
    <property type="match status" value="1"/>
</dbReference>
<feature type="region of interest" description="Disordered" evidence="10">
    <location>
        <begin position="202"/>
        <end position="228"/>
    </location>
</feature>
<keyword evidence="2" id="KW-0547">Nucleotide-binding</keyword>
<dbReference type="InterPro" id="IPR001650">
    <property type="entry name" value="Helicase_C-like"/>
</dbReference>
<feature type="region of interest" description="Disordered" evidence="10">
    <location>
        <begin position="46"/>
        <end position="99"/>
    </location>
</feature>
<keyword evidence="14" id="KW-1185">Reference proteome</keyword>
<dbReference type="SMART" id="SM00487">
    <property type="entry name" value="DEXDc"/>
    <property type="match status" value="1"/>
</dbReference>
<dbReference type="InterPro" id="IPR032438">
    <property type="entry name" value="ERCC3_RAD25_C"/>
</dbReference>
<keyword evidence="4 13" id="KW-0347">Helicase</keyword>
<evidence type="ECO:0000256" key="9">
    <source>
        <dbReference type="ARBA" id="ARBA00048988"/>
    </source>
</evidence>
<dbReference type="CDD" id="cd18789">
    <property type="entry name" value="SF2_C_XPB"/>
    <property type="match status" value="1"/>
</dbReference>
<evidence type="ECO:0000256" key="3">
    <source>
        <dbReference type="ARBA" id="ARBA00022801"/>
    </source>
</evidence>
<feature type="compositionally biased region" description="Basic residues" evidence="10">
    <location>
        <begin position="55"/>
        <end position="64"/>
    </location>
</feature>
<dbReference type="Pfam" id="PF13625">
    <property type="entry name" value="Helicase_C_3"/>
    <property type="match status" value="1"/>
</dbReference>
<keyword evidence="5" id="KW-0067">ATP-binding</keyword>
<comment type="catalytic activity">
    <reaction evidence="7">
        <text>Couples ATP hydrolysis with the unwinding of duplex DNA by translocating in the 3'-5' direction.</text>
        <dbReference type="EC" id="5.6.2.4"/>
    </reaction>
</comment>
<gene>
    <name evidence="13" type="ORF">SGM_6176</name>
</gene>
<comment type="caution">
    <text evidence="13">The sequence shown here is derived from an EMBL/GenBank/DDBJ whole genome shotgun (WGS) entry which is preliminary data.</text>
</comment>
<evidence type="ECO:0000256" key="6">
    <source>
        <dbReference type="ARBA" id="ARBA00023235"/>
    </source>
</evidence>
<comment type="catalytic activity">
    <reaction evidence="9">
        <text>ATP + H2O = ADP + phosphate + H(+)</text>
        <dbReference type="Rhea" id="RHEA:13065"/>
        <dbReference type="ChEBI" id="CHEBI:15377"/>
        <dbReference type="ChEBI" id="CHEBI:15378"/>
        <dbReference type="ChEBI" id="CHEBI:30616"/>
        <dbReference type="ChEBI" id="CHEBI:43474"/>
        <dbReference type="ChEBI" id="CHEBI:456216"/>
        <dbReference type="EC" id="5.6.2.4"/>
    </reaction>
</comment>
<dbReference type="STRING" id="996637.SGM_6176"/>
<dbReference type="InterPro" id="IPR006935">
    <property type="entry name" value="Helicase/UvrB_N"/>
</dbReference>
<dbReference type="Pfam" id="PF04851">
    <property type="entry name" value="ResIII"/>
    <property type="match status" value="1"/>
</dbReference>
<feature type="domain" description="Helicase ATP-binding" evidence="11">
    <location>
        <begin position="438"/>
        <end position="592"/>
    </location>
</feature>
<evidence type="ECO:0000256" key="2">
    <source>
        <dbReference type="ARBA" id="ARBA00022741"/>
    </source>
</evidence>
<dbReference type="SUPFAM" id="SSF52540">
    <property type="entry name" value="P-loop containing nucleoside triphosphate hydrolases"/>
    <property type="match status" value="2"/>
</dbReference>
<dbReference type="PANTHER" id="PTHR11274:SF0">
    <property type="entry name" value="GENERAL TRANSCRIPTION AND DNA REPAIR FACTOR IIH HELICASE SUBUNIT XPB"/>
    <property type="match status" value="1"/>
</dbReference>
<feature type="domain" description="Helicase C-terminal" evidence="12">
    <location>
        <begin position="646"/>
        <end position="798"/>
    </location>
</feature>
<dbReference type="InterPro" id="IPR050615">
    <property type="entry name" value="ATP-dep_DNA_Helicase"/>
</dbReference>
<keyword evidence="3" id="KW-0378">Hydrolase</keyword>